<dbReference type="Proteomes" id="UP000178558">
    <property type="component" value="Unassembled WGS sequence"/>
</dbReference>
<keyword evidence="2 5" id="KW-0812">Transmembrane</keyword>
<dbReference type="InterPro" id="IPR007318">
    <property type="entry name" value="Phopholipid_MeTrfase"/>
</dbReference>
<evidence type="ECO:0000256" key="4">
    <source>
        <dbReference type="ARBA" id="ARBA00023136"/>
    </source>
</evidence>
<dbReference type="GO" id="GO:0016740">
    <property type="term" value="F:transferase activity"/>
    <property type="evidence" value="ECO:0007669"/>
    <property type="project" value="UniProtKB-ARBA"/>
</dbReference>
<dbReference type="PANTHER" id="PTHR12714:SF9">
    <property type="entry name" value="PROTEIN-S-ISOPRENYLCYSTEINE O-METHYLTRANSFERASE"/>
    <property type="match status" value="1"/>
</dbReference>
<feature type="transmembrane region" description="Helical" evidence="5">
    <location>
        <begin position="117"/>
        <end position="138"/>
    </location>
</feature>
<protein>
    <recommendedName>
        <fullName evidence="8">Steroid 5-alpha reductase C-terminal domain-containing protein</fullName>
    </recommendedName>
</protein>
<dbReference type="PANTHER" id="PTHR12714">
    <property type="entry name" value="PROTEIN-S ISOPRENYLCYSTEINE O-METHYLTRANSFERASE"/>
    <property type="match status" value="1"/>
</dbReference>
<accession>A0A1F7J307</accession>
<comment type="caution">
    <text evidence="6">The sequence shown here is derived from an EMBL/GenBank/DDBJ whole genome shotgun (WGS) entry which is preliminary data.</text>
</comment>
<organism evidence="6 7">
    <name type="scientific">Candidatus Roizmanbacteria bacterium RIFCSPLOWO2_01_FULL_40_42</name>
    <dbReference type="NCBI Taxonomy" id="1802066"/>
    <lineage>
        <taxon>Bacteria</taxon>
        <taxon>Candidatus Roizmaniibacteriota</taxon>
    </lineage>
</organism>
<proteinExistence type="predicted"/>
<feature type="transmembrane region" description="Helical" evidence="5">
    <location>
        <begin position="74"/>
        <end position="96"/>
    </location>
</feature>
<keyword evidence="4 5" id="KW-0472">Membrane</keyword>
<evidence type="ECO:0000256" key="5">
    <source>
        <dbReference type="SAM" id="Phobius"/>
    </source>
</evidence>
<feature type="transmembrane region" description="Helical" evidence="5">
    <location>
        <begin position="6"/>
        <end position="23"/>
    </location>
</feature>
<dbReference type="AlphaFoldDB" id="A0A1F7J307"/>
<feature type="transmembrane region" description="Helical" evidence="5">
    <location>
        <begin position="144"/>
        <end position="162"/>
    </location>
</feature>
<dbReference type="Pfam" id="PF04191">
    <property type="entry name" value="PEMT"/>
    <property type="match status" value="1"/>
</dbReference>
<evidence type="ECO:0008006" key="8">
    <source>
        <dbReference type="Google" id="ProtNLM"/>
    </source>
</evidence>
<reference evidence="6 7" key="1">
    <citation type="journal article" date="2016" name="Nat. Commun.">
        <title>Thousands of microbial genomes shed light on interconnected biogeochemical processes in an aquifer system.</title>
        <authorList>
            <person name="Anantharaman K."/>
            <person name="Brown C.T."/>
            <person name="Hug L.A."/>
            <person name="Sharon I."/>
            <person name="Castelle C.J."/>
            <person name="Probst A.J."/>
            <person name="Thomas B.C."/>
            <person name="Singh A."/>
            <person name="Wilkins M.J."/>
            <person name="Karaoz U."/>
            <person name="Brodie E.L."/>
            <person name="Williams K.H."/>
            <person name="Hubbard S.S."/>
            <person name="Banfield J.F."/>
        </authorList>
    </citation>
    <scope>NUCLEOTIDE SEQUENCE [LARGE SCALE GENOMIC DNA]</scope>
</reference>
<feature type="transmembrane region" description="Helical" evidence="5">
    <location>
        <begin position="43"/>
        <end position="68"/>
    </location>
</feature>
<dbReference type="EMBL" id="MGAQ01000022">
    <property type="protein sequence ID" value="OGK49993.1"/>
    <property type="molecule type" value="Genomic_DNA"/>
</dbReference>
<evidence type="ECO:0000313" key="6">
    <source>
        <dbReference type="EMBL" id="OGK49993.1"/>
    </source>
</evidence>
<name>A0A1F7J307_9BACT</name>
<evidence type="ECO:0000256" key="2">
    <source>
        <dbReference type="ARBA" id="ARBA00022692"/>
    </source>
</evidence>
<dbReference type="GO" id="GO:0012505">
    <property type="term" value="C:endomembrane system"/>
    <property type="evidence" value="ECO:0007669"/>
    <property type="project" value="UniProtKB-SubCell"/>
</dbReference>
<sequence>MLDEVRVAAIVLLVIWQFIWIVTEQLDKKKKPRTKKITLPSRLYRGSITLVGLLGVLQMFDVVSIWTFRQTQQTNLIGLTLLLIGFLISLSARISLGANWAHGAEYQIVKEQELITKGIYSVIRHPIYTGLFFAIIGIEILAHSYLVIPTGILFFLGIYSLGKKEEKLLAKHFGSKYKEYMKKTKMFIPYLF</sequence>
<dbReference type="Gene3D" id="1.20.120.1630">
    <property type="match status" value="1"/>
</dbReference>
<keyword evidence="3 5" id="KW-1133">Transmembrane helix</keyword>
<evidence type="ECO:0000313" key="7">
    <source>
        <dbReference type="Proteomes" id="UP000178558"/>
    </source>
</evidence>
<comment type="subcellular location">
    <subcellularLocation>
        <location evidence="1">Endomembrane system</location>
        <topology evidence="1">Multi-pass membrane protein</topology>
    </subcellularLocation>
</comment>
<evidence type="ECO:0000256" key="3">
    <source>
        <dbReference type="ARBA" id="ARBA00022989"/>
    </source>
</evidence>
<evidence type="ECO:0000256" key="1">
    <source>
        <dbReference type="ARBA" id="ARBA00004127"/>
    </source>
</evidence>
<gene>
    <name evidence="6" type="ORF">A3B50_03105</name>
</gene>